<dbReference type="PANTHER" id="PTHR43765">
    <property type="entry name" value="2-DEHYDROPANTOATE 2-REDUCTASE-RELATED"/>
    <property type="match status" value="1"/>
</dbReference>
<keyword evidence="14" id="KW-1185">Reference proteome</keyword>
<keyword evidence="6 10" id="KW-0521">NADP</keyword>
<evidence type="ECO:0000313" key="13">
    <source>
        <dbReference type="EMBL" id="MCT7358286.1"/>
    </source>
</evidence>
<dbReference type="Gene3D" id="3.40.50.720">
    <property type="entry name" value="NAD(P)-binding Rossmann-like Domain"/>
    <property type="match status" value="1"/>
</dbReference>
<gene>
    <name evidence="13" type="ORF">NYR02_04520</name>
</gene>
<dbReference type="EC" id="1.1.1.169" evidence="3 10"/>
<dbReference type="SUPFAM" id="SSF48179">
    <property type="entry name" value="6-phosphogluconate dehydrogenase C-terminal domain-like"/>
    <property type="match status" value="1"/>
</dbReference>
<evidence type="ECO:0000256" key="3">
    <source>
        <dbReference type="ARBA" id="ARBA00013014"/>
    </source>
</evidence>
<sequence length="335" mass="36767">MHIVVYGAGSIGCYLGAALHLEGISVTLLGRPRIQDEIKQAGGIHISDYIGGDQLVTDVPFEHKEAALAQADIVLVTLKCLAMEQAAAALAHYCRPGTRVICLQNGLGSDRVVREQCPQLVVSQGIVGFNVLHQDNGHFHRGTDGAVHLSDDDAFMPIRDALLEQQIPCLLERDFQSVAWGKLQLNLNNAINALADIPLKQELEQRGYRRVLSGAMKELAAVAKKKGISLARMTALPPALLPSLINSPDFLFHRLAKKMLEIDPQARSSMWEDLQQKRLTEIHFLNGAVAAEGEKLGVPTPVNRTLCRLIHEVENGKRQQELSARELELEIQRGG</sequence>
<reference evidence="13" key="1">
    <citation type="journal article" date="2022" name="Front. Microbiol.">
        <title>Genome-based taxonomic rearrangement of Oceanobacter-related bacteria including the description of Thalassolituus hydrocarbonoclasticus sp. nov. and Thalassolituus pacificus sp. nov. and emended description of the genus Thalassolituus.</title>
        <authorList>
            <person name="Dong C."/>
            <person name="Wei L."/>
            <person name="Wang J."/>
            <person name="Lai Q."/>
            <person name="Huang Z."/>
            <person name="Shao Z."/>
        </authorList>
    </citation>
    <scope>NUCLEOTIDE SEQUENCE</scope>
    <source>
        <strain evidence="13">59MF3M-4</strain>
    </source>
</reference>
<comment type="function">
    <text evidence="10">Catalyzes the NADPH-dependent reduction of ketopantoate into pantoic acid.</text>
</comment>
<evidence type="ECO:0000256" key="1">
    <source>
        <dbReference type="ARBA" id="ARBA00004994"/>
    </source>
</evidence>
<evidence type="ECO:0000256" key="4">
    <source>
        <dbReference type="ARBA" id="ARBA00019465"/>
    </source>
</evidence>
<reference evidence="13" key="2">
    <citation type="submission" date="2022-08" db="EMBL/GenBank/DDBJ databases">
        <authorList>
            <person name="Dong C."/>
        </authorList>
    </citation>
    <scope>NUCLEOTIDE SEQUENCE</scope>
    <source>
        <strain evidence="13">59MF3M-4</strain>
    </source>
</reference>
<dbReference type="EMBL" id="JAOANI010000012">
    <property type="protein sequence ID" value="MCT7358286.1"/>
    <property type="molecule type" value="Genomic_DNA"/>
</dbReference>
<dbReference type="NCBIfam" id="NF006083">
    <property type="entry name" value="PRK08229.1"/>
    <property type="match status" value="1"/>
</dbReference>
<name>A0A9X2WDR2_9GAMM</name>
<dbReference type="GO" id="GO:0050661">
    <property type="term" value="F:NADP binding"/>
    <property type="evidence" value="ECO:0007669"/>
    <property type="project" value="TreeGrafter"/>
</dbReference>
<dbReference type="AlphaFoldDB" id="A0A9X2WDR2"/>
<comment type="similarity">
    <text evidence="2 10">Belongs to the ketopantoate reductase family.</text>
</comment>
<organism evidence="13 14">
    <name type="scientific">Thalassolituus pacificus</name>
    <dbReference type="NCBI Taxonomy" id="2975440"/>
    <lineage>
        <taxon>Bacteria</taxon>
        <taxon>Pseudomonadati</taxon>
        <taxon>Pseudomonadota</taxon>
        <taxon>Gammaproteobacteria</taxon>
        <taxon>Oceanospirillales</taxon>
        <taxon>Oceanospirillaceae</taxon>
        <taxon>Thalassolituus</taxon>
    </lineage>
</organism>
<dbReference type="GO" id="GO:0008677">
    <property type="term" value="F:2-dehydropantoate 2-reductase activity"/>
    <property type="evidence" value="ECO:0007669"/>
    <property type="project" value="UniProtKB-EC"/>
</dbReference>
<dbReference type="InterPro" id="IPR050838">
    <property type="entry name" value="Ketopantoate_reductase"/>
</dbReference>
<dbReference type="InterPro" id="IPR036291">
    <property type="entry name" value="NAD(P)-bd_dom_sf"/>
</dbReference>
<evidence type="ECO:0000256" key="2">
    <source>
        <dbReference type="ARBA" id="ARBA00007870"/>
    </source>
</evidence>
<evidence type="ECO:0000256" key="9">
    <source>
        <dbReference type="ARBA" id="ARBA00048793"/>
    </source>
</evidence>
<dbReference type="SUPFAM" id="SSF51735">
    <property type="entry name" value="NAD(P)-binding Rossmann-fold domains"/>
    <property type="match status" value="1"/>
</dbReference>
<evidence type="ECO:0000259" key="12">
    <source>
        <dbReference type="Pfam" id="PF08546"/>
    </source>
</evidence>
<dbReference type="GO" id="GO:0015940">
    <property type="term" value="P:pantothenate biosynthetic process"/>
    <property type="evidence" value="ECO:0007669"/>
    <property type="project" value="UniProtKB-KW"/>
</dbReference>
<dbReference type="PANTHER" id="PTHR43765:SF2">
    <property type="entry name" value="2-DEHYDROPANTOATE 2-REDUCTASE"/>
    <property type="match status" value="1"/>
</dbReference>
<comment type="caution">
    <text evidence="13">The sequence shown here is derived from an EMBL/GenBank/DDBJ whole genome shotgun (WGS) entry which is preliminary data.</text>
</comment>
<keyword evidence="5 10" id="KW-0566">Pantothenate biosynthesis</keyword>
<evidence type="ECO:0000256" key="6">
    <source>
        <dbReference type="ARBA" id="ARBA00022857"/>
    </source>
</evidence>
<dbReference type="GO" id="GO:0005737">
    <property type="term" value="C:cytoplasm"/>
    <property type="evidence" value="ECO:0007669"/>
    <property type="project" value="TreeGrafter"/>
</dbReference>
<feature type="domain" description="Ketopantoate reductase C-terminal" evidence="12">
    <location>
        <begin position="174"/>
        <end position="314"/>
    </location>
</feature>
<dbReference type="RefSeq" id="WP_260975205.1">
    <property type="nucleotide sequence ID" value="NZ_JAOANI010000012.1"/>
</dbReference>
<accession>A0A9X2WDR2</accession>
<evidence type="ECO:0000256" key="8">
    <source>
        <dbReference type="ARBA" id="ARBA00032024"/>
    </source>
</evidence>
<dbReference type="NCBIfam" id="TIGR00745">
    <property type="entry name" value="apbA_panE"/>
    <property type="match status" value="1"/>
</dbReference>
<evidence type="ECO:0000259" key="11">
    <source>
        <dbReference type="Pfam" id="PF02558"/>
    </source>
</evidence>
<feature type="domain" description="Ketopantoate reductase N-terminal" evidence="11">
    <location>
        <begin position="3"/>
        <end position="151"/>
    </location>
</feature>
<dbReference type="Proteomes" id="UP001147830">
    <property type="component" value="Unassembled WGS sequence"/>
</dbReference>
<keyword evidence="7 10" id="KW-0560">Oxidoreductase</keyword>
<proteinExistence type="inferred from homology"/>
<dbReference type="InterPro" id="IPR013328">
    <property type="entry name" value="6PGD_dom2"/>
</dbReference>
<evidence type="ECO:0000256" key="5">
    <source>
        <dbReference type="ARBA" id="ARBA00022655"/>
    </source>
</evidence>
<dbReference type="Gene3D" id="1.10.1040.10">
    <property type="entry name" value="N-(1-d-carboxylethyl)-l-norvaline Dehydrogenase, domain 2"/>
    <property type="match status" value="1"/>
</dbReference>
<evidence type="ECO:0000313" key="14">
    <source>
        <dbReference type="Proteomes" id="UP001147830"/>
    </source>
</evidence>
<comment type="catalytic activity">
    <reaction evidence="9 10">
        <text>(R)-pantoate + NADP(+) = 2-dehydropantoate + NADPH + H(+)</text>
        <dbReference type="Rhea" id="RHEA:16233"/>
        <dbReference type="ChEBI" id="CHEBI:11561"/>
        <dbReference type="ChEBI" id="CHEBI:15378"/>
        <dbReference type="ChEBI" id="CHEBI:15980"/>
        <dbReference type="ChEBI" id="CHEBI:57783"/>
        <dbReference type="ChEBI" id="CHEBI:58349"/>
        <dbReference type="EC" id="1.1.1.169"/>
    </reaction>
</comment>
<dbReference type="InterPro" id="IPR013332">
    <property type="entry name" value="KPR_N"/>
</dbReference>
<dbReference type="Pfam" id="PF08546">
    <property type="entry name" value="ApbA_C"/>
    <property type="match status" value="1"/>
</dbReference>
<protein>
    <recommendedName>
        <fullName evidence="4 10">2-dehydropantoate 2-reductase</fullName>
        <ecNumber evidence="3 10">1.1.1.169</ecNumber>
    </recommendedName>
    <alternativeName>
        <fullName evidence="8 10">Ketopantoate reductase</fullName>
    </alternativeName>
</protein>
<dbReference type="InterPro" id="IPR008927">
    <property type="entry name" value="6-PGluconate_DH-like_C_sf"/>
</dbReference>
<comment type="pathway">
    <text evidence="1 10">Cofactor biosynthesis; (R)-pantothenate biosynthesis; (R)-pantoate from 3-methyl-2-oxobutanoate: step 2/2.</text>
</comment>
<dbReference type="InterPro" id="IPR013752">
    <property type="entry name" value="KPA_reductase"/>
</dbReference>
<dbReference type="InterPro" id="IPR003710">
    <property type="entry name" value="ApbA"/>
</dbReference>
<evidence type="ECO:0000256" key="7">
    <source>
        <dbReference type="ARBA" id="ARBA00023002"/>
    </source>
</evidence>
<evidence type="ECO:0000256" key="10">
    <source>
        <dbReference type="RuleBase" id="RU362068"/>
    </source>
</evidence>
<dbReference type="Pfam" id="PF02558">
    <property type="entry name" value="ApbA"/>
    <property type="match status" value="1"/>
</dbReference>